<keyword evidence="1" id="KW-0732">Signal</keyword>
<accession>A0A176VSB6</accession>
<dbReference type="AlphaFoldDB" id="A0A176VSB6"/>
<evidence type="ECO:0000259" key="2">
    <source>
        <dbReference type="Pfam" id="PF00646"/>
    </source>
</evidence>
<dbReference type="InterPro" id="IPR050796">
    <property type="entry name" value="SCF_F-box_component"/>
</dbReference>
<dbReference type="Proteomes" id="UP000077202">
    <property type="component" value="Unassembled WGS sequence"/>
</dbReference>
<dbReference type="EMBL" id="LVLJ01002890">
    <property type="protein sequence ID" value="OAE23313.1"/>
    <property type="molecule type" value="Genomic_DNA"/>
</dbReference>
<dbReference type="InterPro" id="IPR001810">
    <property type="entry name" value="F-box_dom"/>
</dbReference>
<feature type="domain" description="F-box" evidence="2">
    <location>
        <begin position="38"/>
        <end position="71"/>
    </location>
</feature>
<name>A0A176VSB6_MARPO</name>
<dbReference type="Pfam" id="PF00646">
    <property type="entry name" value="F-box"/>
    <property type="match status" value="1"/>
</dbReference>
<gene>
    <name evidence="3" type="ORF">AXG93_1713s1130</name>
</gene>
<organism evidence="3 4">
    <name type="scientific">Marchantia polymorpha subsp. ruderalis</name>
    <dbReference type="NCBI Taxonomy" id="1480154"/>
    <lineage>
        <taxon>Eukaryota</taxon>
        <taxon>Viridiplantae</taxon>
        <taxon>Streptophyta</taxon>
        <taxon>Embryophyta</taxon>
        <taxon>Marchantiophyta</taxon>
        <taxon>Marchantiopsida</taxon>
        <taxon>Marchantiidae</taxon>
        <taxon>Marchantiales</taxon>
        <taxon>Marchantiaceae</taxon>
        <taxon>Marchantia</taxon>
    </lineage>
</organism>
<dbReference type="InterPro" id="IPR015915">
    <property type="entry name" value="Kelch-typ_b-propeller"/>
</dbReference>
<comment type="caution">
    <text evidence="3">The sequence shown here is derived from an EMBL/GenBank/DDBJ whole genome shotgun (WGS) entry which is preliminary data.</text>
</comment>
<keyword evidence="4" id="KW-1185">Reference proteome</keyword>
<dbReference type="Gene3D" id="2.120.10.80">
    <property type="entry name" value="Kelch-type beta propeller"/>
    <property type="match status" value="1"/>
</dbReference>
<sequence>MTASSMRKGNGLYLSVILLLSGSIQYPPEFEAVVGNQELQLQVLARMRPLTWLRQREVCKGWKAIIDSRDFAEQCVETWQHRPWFLVYHRCQVEAAFMYDAREKVWYRLPLGFLPVRGTGRAAAGGLLCVEESDADSFKALYVCDPVARTYTKLPPMPHPQPGRKRAVTLLVGDEVLHYKVLVGCSHRMEVYDSLSSSWRSLAPAPTVWFPSTTPVLSRDCVFALWRLAAPGLAPEVYRLFKCDPTEGAWKPVDVRMPPELTTPHLTEQGGRIMMVGGVWTENMVKSIQIWELDQSPPPAGPRWDFVAQVPAALAQLSLGAGINTSSAWSGEYLSIGYGDKLLSYHLGTKRWTVSPSAGWLLGRGLWTLVNSFRPNFAPRLKRIQSPPPAPSD</sequence>
<evidence type="ECO:0000256" key="1">
    <source>
        <dbReference type="SAM" id="SignalP"/>
    </source>
</evidence>
<evidence type="ECO:0000313" key="4">
    <source>
        <dbReference type="Proteomes" id="UP000077202"/>
    </source>
</evidence>
<dbReference type="PANTHER" id="PTHR31672">
    <property type="entry name" value="BNACNNG10540D PROTEIN"/>
    <property type="match status" value="1"/>
</dbReference>
<proteinExistence type="predicted"/>
<feature type="signal peptide" evidence="1">
    <location>
        <begin position="1"/>
        <end position="32"/>
    </location>
</feature>
<evidence type="ECO:0000313" key="3">
    <source>
        <dbReference type="EMBL" id="OAE23313.1"/>
    </source>
</evidence>
<reference evidence="3" key="1">
    <citation type="submission" date="2016-03" db="EMBL/GenBank/DDBJ databases">
        <title>Mechanisms controlling the formation of the plant cell surface in tip-growing cells are functionally conserved among land plants.</title>
        <authorList>
            <person name="Honkanen S."/>
            <person name="Jones V.A."/>
            <person name="Morieri G."/>
            <person name="Champion C."/>
            <person name="Hetherington A.J."/>
            <person name="Kelly S."/>
            <person name="Saint-Marcoux D."/>
            <person name="Proust H."/>
            <person name="Prescott H."/>
            <person name="Dolan L."/>
        </authorList>
    </citation>
    <scope>NUCLEOTIDE SEQUENCE [LARGE SCALE GENOMIC DNA]</scope>
    <source>
        <tissue evidence="3">Whole gametophyte</tissue>
    </source>
</reference>
<protein>
    <recommendedName>
        <fullName evidence="2">F-box domain-containing protein</fullName>
    </recommendedName>
</protein>
<dbReference type="SUPFAM" id="SSF117281">
    <property type="entry name" value="Kelch motif"/>
    <property type="match status" value="1"/>
</dbReference>
<feature type="chain" id="PRO_5008052010" description="F-box domain-containing protein" evidence="1">
    <location>
        <begin position="33"/>
        <end position="393"/>
    </location>
</feature>